<keyword evidence="2" id="KW-1185">Reference proteome</keyword>
<dbReference type="EMBL" id="KN831816">
    <property type="protein sequence ID" value="KIM35664.1"/>
    <property type="molecule type" value="Genomic_DNA"/>
</dbReference>
<reference evidence="2" key="2">
    <citation type="submission" date="2015-01" db="EMBL/GenBank/DDBJ databases">
        <title>Evolutionary Origins and Diversification of the Mycorrhizal Mutualists.</title>
        <authorList>
            <consortium name="DOE Joint Genome Institute"/>
            <consortium name="Mycorrhizal Genomics Consortium"/>
            <person name="Kohler A."/>
            <person name="Kuo A."/>
            <person name="Nagy L.G."/>
            <person name="Floudas D."/>
            <person name="Copeland A."/>
            <person name="Barry K.W."/>
            <person name="Cichocki N."/>
            <person name="Veneault-Fourrey C."/>
            <person name="LaButti K."/>
            <person name="Lindquist E.A."/>
            <person name="Lipzen A."/>
            <person name="Lundell T."/>
            <person name="Morin E."/>
            <person name="Murat C."/>
            <person name="Riley R."/>
            <person name="Ohm R."/>
            <person name="Sun H."/>
            <person name="Tunlid A."/>
            <person name="Henrissat B."/>
            <person name="Grigoriev I.V."/>
            <person name="Hibbett D.S."/>
            <person name="Martin F."/>
        </authorList>
    </citation>
    <scope>NUCLEOTIDE SEQUENCE [LARGE SCALE GENOMIC DNA]</scope>
    <source>
        <strain evidence="2">h7</strain>
    </source>
</reference>
<dbReference type="HOGENOM" id="CLU_871709_0_0_1"/>
<organism evidence="1 2">
    <name type="scientific">Hebeloma cylindrosporum</name>
    <dbReference type="NCBI Taxonomy" id="76867"/>
    <lineage>
        <taxon>Eukaryota</taxon>
        <taxon>Fungi</taxon>
        <taxon>Dikarya</taxon>
        <taxon>Basidiomycota</taxon>
        <taxon>Agaricomycotina</taxon>
        <taxon>Agaricomycetes</taxon>
        <taxon>Agaricomycetidae</taxon>
        <taxon>Agaricales</taxon>
        <taxon>Agaricineae</taxon>
        <taxon>Hymenogastraceae</taxon>
        <taxon>Hebeloma</taxon>
    </lineage>
</organism>
<gene>
    <name evidence="1" type="ORF">M413DRAFT_32323</name>
</gene>
<evidence type="ECO:0000313" key="2">
    <source>
        <dbReference type="Proteomes" id="UP000053424"/>
    </source>
</evidence>
<name>A0A0C3BUD1_HEBCY</name>
<proteinExistence type="predicted"/>
<protein>
    <submittedName>
        <fullName evidence="1">Uncharacterized protein</fullName>
    </submittedName>
</protein>
<evidence type="ECO:0000313" key="1">
    <source>
        <dbReference type="EMBL" id="KIM35664.1"/>
    </source>
</evidence>
<dbReference type="Proteomes" id="UP000053424">
    <property type="component" value="Unassembled WGS sequence"/>
</dbReference>
<dbReference type="OrthoDB" id="3154249at2759"/>
<reference evidence="1 2" key="1">
    <citation type="submission" date="2014-04" db="EMBL/GenBank/DDBJ databases">
        <authorList>
            <consortium name="DOE Joint Genome Institute"/>
            <person name="Kuo A."/>
            <person name="Gay G."/>
            <person name="Dore J."/>
            <person name="Kohler A."/>
            <person name="Nagy L.G."/>
            <person name="Floudas D."/>
            <person name="Copeland A."/>
            <person name="Barry K.W."/>
            <person name="Cichocki N."/>
            <person name="Veneault-Fourrey C."/>
            <person name="LaButti K."/>
            <person name="Lindquist E.A."/>
            <person name="Lipzen A."/>
            <person name="Lundell T."/>
            <person name="Morin E."/>
            <person name="Murat C."/>
            <person name="Sun H."/>
            <person name="Tunlid A."/>
            <person name="Henrissat B."/>
            <person name="Grigoriev I.V."/>
            <person name="Hibbett D.S."/>
            <person name="Martin F."/>
            <person name="Nordberg H.P."/>
            <person name="Cantor M.N."/>
            <person name="Hua S.X."/>
        </authorList>
    </citation>
    <scope>NUCLEOTIDE SEQUENCE [LARGE SCALE GENOMIC DNA]</scope>
    <source>
        <strain evidence="2">h7</strain>
    </source>
</reference>
<dbReference type="AlphaFoldDB" id="A0A0C3BUD1"/>
<sequence length="319" mass="35282">MVTVQLRRKSSAAVAAVLIDLSMARPALPNFLSPIHTISTLPALDRTVVNISKNSRGQLGSISSTDSHIPAAPRCDEYLLPPARPKLPPVVASLLSRPDNRLSLSSNFPSRKLPLLGVSPQCLDKAEDEHFEVNAEVLVRRYNPKTRKCSEWKRGVVKEVGKTTYLLGTYAREYRVHCSEDPPTLESYVAFLGEICDPTTPFRELIPEDYSLRMLRKSQVYALLPRRVVCGEERILPVWTPSIVMAFENGIISEVRPLDCSLTKHSVRPNEVLPYSPETAKACLENGDYVIAENGRIFGPPLDSNNLGMVNSEASTSSA</sequence>
<accession>A0A0C3BUD1</accession>